<reference evidence="1 2" key="1">
    <citation type="submission" date="2023-04" db="EMBL/GenBank/DDBJ databases">
        <title>The genome sequence of Polyangium sorediatum DSM14670.</title>
        <authorList>
            <person name="Zhang X."/>
        </authorList>
    </citation>
    <scope>NUCLEOTIDE SEQUENCE [LARGE SCALE GENOMIC DNA]</scope>
    <source>
        <strain evidence="1 2">DSM 14670</strain>
    </source>
</reference>
<sequence length="262" mass="29289">MAASPSDIESIPGFEDWFVGEPDTSRGEPAAIVEVDGIGCTFSRSLTEEERAEVLSFWGRHVDAHKEYRLIGTLSLPLAEISVERIDEIRTFAYGTELAGGYGGHWPNLESTVILYFGARRDAAEKKLAALGPRVYGRRIVDSDGECLLIGRLQIPLRESLGTSAEVERYIKLARKEIGDDTFDAPPRFLAELSMIFHERAAAEAMRPRFGALGLGTKVVEEVRASARSQVIAWQHGWLAKAGRVEERMTERGSWWDRLLRR</sequence>
<gene>
    <name evidence="1" type="ORF">QHF89_44555</name>
</gene>
<dbReference type="Proteomes" id="UP001160301">
    <property type="component" value="Unassembled WGS sequence"/>
</dbReference>
<evidence type="ECO:0000313" key="2">
    <source>
        <dbReference type="Proteomes" id="UP001160301"/>
    </source>
</evidence>
<keyword evidence="2" id="KW-1185">Reference proteome</keyword>
<proteinExistence type="predicted"/>
<dbReference type="EMBL" id="JARZHI010000089">
    <property type="protein sequence ID" value="MDI1436661.1"/>
    <property type="molecule type" value="Genomic_DNA"/>
</dbReference>
<evidence type="ECO:0000313" key="1">
    <source>
        <dbReference type="EMBL" id="MDI1436661.1"/>
    </source>
</evidence>
<protein>
    <submittedName>
        <fullName evidence="1">Uncharacterized protein</fullName>
    </submittedName>
</protein>
<dbReference type="RefSeq" id="WP_136972807.1">
    <property type="nucleotide sequence ID" value="NZ_JARZHI010000089.1"/>
</dbReference>
<organism evidence="1 2">
    <name type="scientific">Polyangium sorediatum</name>
    <dbReference type="NCBI Taxonomy" id="889274"/>
    <lineage>
        <taxon>Bacteria</taxon>
        <taxon>Pseudomonadati</taxon>
        <taxon>Myxococcota</taxon>
        <taxon>Polyangia</taxon>
        <taxon>Polyangiales</taxon>
        <taxon>Polyangiaceae</taxon>
        <taxon>Polyangium</taxon>
    </lineage>
</organism>
<name>A0ABT6P7R6_9BACT</name>
<comment type="caution">
    <text evidence="1">The sequence shown here is derived from an EMBL/GenBank/DDBJ whole genome shotgun (WGS) entry which is preliminary data.</text>
</comment>
<accession>A0ABT6P7R6</accession>